<dbReference type="PATRIC" id="fig|1619039.3.peg.1077"/>
<organism evidence="2 3">
    <name type="scientific">Candidatus Magasanikbacteria bacterium GW2011_GWA2_42_32</name>
    <dbReference type="NCBI Taxonomy" id="1619039"/>
    <lineage>
        <taxon>Bacteria</taxon>
        <taxon>Candidatus Magasanikiibacteriota</taxon>
    </lineage>
</organism>
<feature type="domain" description="GmrSD restriction endonucleases N-terminal" evidence="1">
    <location>
        <begin position="14"/>
        <end position="217"/>
    </location>
</feature>
<dbReference type="PANTHER" id="PTHR37292">
    <property type="entry name" value="VNG6097C"/>
    <property type="match status" value="1"/>
</dbReference>
<proteinExistence type="predicted"/>
<gene>
    <name evidence="2" type="ORF">UV20_C0014G0005</name>
</gene>
<evidence type="ECO:0000313" key="2">
    <source>
        <dbReference type="EMBL" id="KKS56360.1"/>
    </source>
</evidence>
<dbReference type="PANTHER" id="PTHR37292:SF2">
    <property type="entry name" value="DUF262 DOMAIN-CONTAINING PROTEIN"/>
    <property type="match status" value="1"/>
</dbReference>
<dbReference type="AlphaFoldDB" id="A0A0G1A5S9"/>
<sequence length="676" mass="78674">MDESPIEVRPRTLNDVMSEMGRGVLRIPRFQRDYVWEATRVAKLFDSIYKGFPIGSFFYWITPQEYRDHYRDIPELKLPTPENYDQIKMILDGQQRITSLYVTAKGLSLPSKNGRDKDYRKICFDLETEKFESVKRKEDKQKTISLWRFFAQEGEDEIYDSLTPEKRRVFKKCKTALNNYPMSIVEVKGKHLDDAITIFERINQGGKRLGLFDLVVANTWSEDFDLKEKTKELNSTLEESGFGRIAEEVVAQALALVVKNGCTKSYQIQLTNQEIKQHWQEVSDAIRAAIDFLRSHLGVRIYDFIPYPSMIALVAYMYAKVPSRSLNVTQAKFIQDWFWRSAFSERYGASTPTVMGLDAVDYFTPAMHSSPPQMNFPINIQATDIARLMNYTRSAVKSAILCLLSLQQPRHFRTGTPITLDDQLCSDYNHSEKHHIFPKAFLRSKEVKHRHLLMNFAFIPGELNREISKRGPSDYLSEYRAGNPVFQEIMQSHLIPSEEDAAIWTDDYDRFIQDRANLIFSHIERVIGDHAALETKMQDAPTKVVDELEKLTRMYLNDKLALDFGPDYWTHVPSDIQDRVAKKIEERMKRHPYEKESVLTNIDRLGFCDIMDYNGIIGKNWEIFEEDFGSTGEVQKHFLNIKEYRNALVHGREMNRVEKKQGEASIEWLMQIISSS</sequence>
<dbReference type="EMBL" id="LCDO01000014">
    <property type="protein sequence ID" value="KKS56360.1"/>
    <property type="molecule type" value="Genomic_DNA"/>
</dbReference>
<comment type="caution">
    <text evidence="2">The sequence shown here is derived from an EMBL/GenBank/DDBJ whole genome shotgun (WGS) entry which is preliminary data.</text>
</comment>
<dbReference type="Pfam" id="PF03235">
    <property type="entry name" value="GmrSD_N"/>
    <property type="match status" value="1"/>
</dbReference>
<accession>A0A0G1A5S9</accession>
<dbReference type="InterPro" id="IPR004919">
    <property type="entry name" value="GmrSD_N"/>
</dbReference>
<evidence type="ECO:0000259" key="1">
    <source>
        <dbReference type="Pfam" id="PF03235"/>
    </source>
</evidence>
<evidence type="ECO:0000313" key="3">
    <source>
        <dbReference type="Proteomes" id="UP000034837"/>
    </source>
</evidence>
<reference evidence="2 3" key="1">
    <citation type="journal article" date="2015" name="Nature">
        <title>rRNA introns, odd ribosomes, and small enigmatic genomes across a large radiation of phyla.</title>
        <authorList>
            <person name="Brown C.T."/>
            <person name="Hug L.A."/>
            <person name="Thomas B.C."/>
            <person name="Sharon I."/>
            <person name="Castelle C.J."/>
            <person name="Singh A."/>
            <person name="Wilkins M.J."/>
            <person name="Williams K.H."/>
            <person name="Banfield J.F."/>
        </authorList>
    </citation>
    <scope>NUCLEOTIDE SEQUENCE [LARGE SCALE GENOMIC DNA]</scope>
</reference>
<dbReference type="Proteomes" id="UP000034837">
    <property type="component" value="Unassembled WGS sequence"/>
</dbReference>
<name>A0A0G1A5S9_9BACT</name>
<protein>
    <recommendedName>
        <fullName evidence="1">GmrSD restriction endonucleases N-terminal domain-containing protein</fullName>
    </recommendedName>
</protein>